<gene>
    <name evidence="9" type="ORF">BCF58_2668</name>
</gene>
<evidence type="ECO:0000259" key="7">
    <source>
        <dbReference type="Pfam" id="PF07980"/>
    </source>
</evidence>
<protein>
    <submittedName>
        <fullName evidence="9">Putative outer membrane starch-binding protein</fullName>
    </submittedName>
</protein>
<dbReference type="Pfam" id="PF14322">
    <property type="entry name" value="SusD-like_3"/>
    <property type="match status" value="1"/>
</dbReference>
<evidence type="ECO:0000256" key="4">
    <source>
        <dbReference type="ARBA" id="ARBA00023136"/>
    </source>
</evidence>
<dbReference type="InterPro" id="IPR012944">
    <property type="entry name" value="SusD_RagB_dom"/>
</dbReference>
<dbReference type="Proteomes" id="UP000272428">
    <property type="component" value="Unassembled WGS sequence"/>
</dbReference>
<comment type="caution">
    <text evidence="9">The sequence shown here is derived from an EMBL/GenBank/DDBJ whole genome shotgun (WGS) entry which is preliminary data.</text>
</comment>
<evidence type="ECO:0000259" key="8">
    <source>
        <dbReference type="Pfam" id="PF14322"/>
    </source>
</evidence>
<dbReference type="PROSITE" id="PS51257">
    <property type="entry name" value="PROKAR_LIPOPROTEIN"/>
    <property type="match status" value="1"/>
</dbReference>
<dbReference type="Pfam" id="PF07980">
    <property type="entry name" value="SusD_RagB"/>
    <property type="match status" value="1"/>
</dbReference>
<evidence type="ECO:0000256" key="6">
    <source>
        <dbReference type="SAM" id="SignalP"/>
    </source>
</evidence>
<keyword evidence="10" id="KW-1185">Reference proteome</keyword>
<comment type="similarity">
    <text evidence="2">Belongs to the SusD family.</text>
</comment>
<reference evidence="9 10" key="1">
    <citation type="submission" date="2018-10" db="EMBL/GenBank/DDBJ databases">
        <title>Genomic Encyclopedia of Archaeal and Bacterial Type Strains, Phase II (KMG-II): from individual species to whole genera.</title>
        <authorList>
            <person name="Goeker M."/>
        </authorList>
    </citation>
    <scope>NUCLEOTIDE SEQUENCE [LARGE SCALE GENOMIC DNA]</scope>
    <source>
        <strain evidence="9 10">DSM 14219</strain>
    </source>
</reference>
<proteinExistence type="inferred from homology"/>
<organism evidence="9 10">
    <name type="scientific">Chryseobacterium defluvii</name>
    <dbReference type="NCBI Taxonomy" id="160396"/>
    <lineage>
        <taxon>Bacteria</taxon>
        <taxon>Pseudomonadati</taxon>
        <taxon>Bacteroidota</taxon>
        <taxon>Flavobacteriia</taxon>
        <taxon>Flavobacteriales</taxon>
        <taxon>Weeksellaceae</taxon>
        <taxon>Chryseobacterium group</taxon>
        <taxon>Chryseobacterium</taxon>
    </lineage>
</organism>
<dbReference type="SUPFAM" id="SSF48452">
    <property type="entry name" value="TPR-like"/>
    <property type="match status" value="1"/>
</dbReference>
<dbReference type="Gene3D" id="1.25.40.390">
    <property type="match status" value="1"/>
</dbReference>
<dbReference type="EMBL" id="RBXB01000003">
    <property type="protein sequence ID" value="RKS96245.1"/>
    <property type="molecule type" value="Genomic_DNA"/>
</dbReference>
<accession>A0A495S8Q0</accession>
<dbReference type="InterPro" id="IPR033985">
    <property type="entry name" value="SusD-like_N"/>
</dbReference>
<evidence type="ECO:0000256" key="2">
    <source>
        <dbReference type="ARBA" id="ARBA00006275"/>
    </source>
</evidence>
<keyword evidence="3 6" id="KW-0732">Signal</keyword>
<feature type="domain" description="SusD-like N-terminal" evidence="8">
    <location>
        <begin position="59"/>
        <end position="215"/>
    </location>
</feature>
<feature type="domain" description="RagB/SusD" evidence="7">
    <location>
        <begin position="363"/>
        <end position="523"/>
    </location>
</feature>
<keyword evidence="4" id="KW-0472">Membrane</keyword>
<feature type="signal peptide" evidence="6">
    <location>
        <begin position="1"/>
        <end position="28"/>
    </location>
</feature>
<evidence type="ECO:0000313" key="10">
    <source>
        <dbReference type="Proteomes" id="UP000272428"/>
    </source>
</evidence>
<feature type="chain" id="PRO_5019803701" evidence="6">
    <location>
        <begin position="29"/>
        <end position="523"/>
    </location>
</feature>
<dbReference type="GO" id="GO:0009279">
    <property type="term" value="C:cell outer membrane"/>
    <property type="evidence" value="ECO:0007669"/>
    <property type="project" value="UniProtKB-SubCell"/>
</dbReference>
<keyword evidence="5" id="KW-0998">Cell outer membrane</keyword>
<dbReference type="OrthoDB" id="630434at2"/>
<dbReference type="InterPro" id="IPR011990">
    <property type="entry name" value="TPR-like_helical_dom_sf"/>
</dbReference>
<evidence type="ECO:0000256" key="1">
    <source>
        <dbReference type="ARBA" id="ARBA00004442"/>
    </source>
</evidence>
<evidence type="ECO:0000256" key="5">
    <source>
        <dbReference type="ARBA" id="ARBA00023237"/>
    </source>
</evidence>
<comment type="subcellular location">
    <subcellularLocation>
        <location evidence="1">Cell outer membrane</location>
    </subcellularLocation>
</comment>
<evidence type="ECO:0000313" key="9">
    <source>
        <dbReference type="EMBL" id="RKS96245.1"/>
    </source>
</evidence>
<dbReference type="AlphaFoldDB" id="A0A495S8Q0"/>
<name>A0A495S8Q0_9FLAO</name>
<sequence>MNKNLKKMKKLVYISLIALAGLSSTSCSNDMLDTYAPGALTEDVAFQTSSDLRLLLNSVYAAASGRAEAEFVSVFTDECGIGVANGGQGLTDDYVFFLTPTSGGPSALWANTYIALARINRLLDYSTKIVPKDADDAKVIARIKAEALTMRAYCHLKIMSYFTTDMKSDTALAGIISDRVFAAEDNDRLRNTNGEFYAFIHSDLDQAIALYTANPAPALDPTVANVNFTRGLKARAYAYKGDYTNAETWANQVIASSGVSLATKAQYQGVFFNESNGAAQEVIFKLKRTVQQNAQASNLHNAWCSVRPNAAGSPFYEVSRALYNLVAVNSAADVRFRTIVAPSSIVDPNYATSPTYRDSDVLVINKHGGVATGTTTWATTGTNGNNNDFKIMRISEMYFIKAEARVAAGDLIGAAAAVKTVLDQRFGSSQVVTYPSATAAWKGILDQRRIEFAYEGYRFIDIKRLGNLANAGIDRHPVDYSSSTSNFPGGNPANLPLNSYKWALPIPSLEMNVNTAIQQNPGY</sequence>
<evidence type="ECO:0000256" key="3">
    <source>
        <dbReference type="ARBA" id="ARBA00022729"/>
    </source>
</evidence>